<name>A0A380GX24_9STAP</name>
<reference evidence="1 2" key="1">
    <citation type="submission" date="2018-06" db="EMBL/GenBank/DDBJ databases">
        <authorList>
            <consortium name="Pathogen Informatics"/>
            <person name="Doyle S."/>
        </authorList>
    </citation>
    <scope>NUCLEOTIDE SEQUENCE [LARGE SCALE GENOMIC DNA]</scope>
    <source>
        <strain evidence="1 2">NCTC11807</strain>
    </source>
</reference>
<dbReference type="EC" id="3.5.1.-" evidence="1"/>
<sequence>MKYGFTLQEKAVTPNVDNYKISRILVSNDAFETLVKKWDGFDEEN</sequence>
<gene>
    <name evidence="1" type="primary">icaB_1</name>
    <name evidence="1" type="ORF">NCTC11807_00270</name>
</gene>
<dbReference type="EMBL" id="UHDZ01000001">
    <property type="protein sequence ID" value="SUM67688.1"/>
    <property type="molecule type" value="Genomic_DNA"/>
</dbReference>
<keyword evidence="2" id="KW-1185">Reference proteome</keyword>
<organism evidence="1 2">
    <name type="scientific">Staphylococcus saccharolyticus</name>
    <dbReference type="NCBI Taxonomy" id="33028"/>
    <lineage>
        <taxon>Bacteria</taxon>
        <taxon>Bacillati</taxon>
        <taxon>Bacillota</taxon>
        <taxon>Bacilli</taxon>
        <taxon>Bacillales</taxon>
        <taxon>Staphylococcaceae</taxon>
        <taxon>Staphylococcus</taxon>
    </lineage>
</organism>
<accession>A0A380GX24</accession>
<evidence type="ECO:0000313" key="1">
    <source>
        <dbReference type="EMBL" id="SUM67688.1"/>
    </source>
</evidence>
<dbReference type="GO" id="GO:0016787">
    <property type="term" value="F:hydrolase activity"/>
    <property type="evidence" value="ECO:0007669"/>
    <property type="project" value="UniProtKB-KW"/>
</dbReference>
<protein>
    <submittedName>
        <fullName evidence="1">Intercellular adhesion protein B</fullName>
        <ecNumber evidence="1">3.5.1.-</ecNumber>
    </submittedName>
</protein>
<evidence type="ECO:0000313" key="2">
    <source>
        <dbReference type="Proteomes" id="UP000255425"/>
    </source>
</evidence>
<dbReference type="Proteomes" id="UP000255425">
    <property type="component" value="Unassembled WGS sequence"/>
</dbReference>
<proteinExistence type="predicted"/>
<dbReference type="AlphaFoldDB" id="A0A380GX24"/>
<keyword evidence="1" id="KW-0378">Hydrolase</keyword>